<name>Q4TIV9_TETNG</name>
<organism evidence="2">
    <name type="scientific">Tetraodon nigroviridis</name>
    <name type="common">Spotted green pufferfish</name>
    <name type="synonym">Chelonodon nigroviridis</name>
    <dbReference type="NCBI Taxonomy" id="99883"/>
    <lineage>
        <taxon>Eukaryota</taxon>
        <taxon>Metazoa</taxon>
        <taxon>Chordata</taxon>
        <taxon>Craniata</taxon>
        <taxon>Vertebrata</taxon>
        <taxon>Euteleostomi</taxon>
        <taxon>Actinopterygii</taxon>
        <taxon>Neopterygii</taxon>
        <taxon>Teleostei</taxon>
        <taxon>Neoteleostei</taxon>
        <taxon>Acanthomorphata</taxon>
        <taxon>Eupercaria</taxon>
        <taxon>Tetraodontiformes</taxon>
        <taxon>Tetradontoidea</taxon>
        <taxon>Tetraodontidae</taxon>
        <taxon>Tetraodon</taxon>
    </lineage>
</organism>
<reference evidence="2" key="1">
    <citation type="journal article" date="2004" name="Nature">
        <title>Genome duplication in the teleost fish Tetraodon nigroviridis reveals the early vertebrate proto-karyotype.</title>
        <authorList>
            <person name="Jaillon O."/>
            <person name="Aury J.-M."/>
            <person name="Brunet F."/>
            <person name="Petit J.-L."/>
            <person name="Stange-Thomann N."/>
            <person name="Mauceli E."/>
            <person name="Bouneau L."/>
            <person name="Fischer C."/>
            <person name="Ozouf-Costaz C."/>
            <person name="Bernot A."/>
            <person name="Nicaud S."/>
            <person name="Jaffe D."/>
            <person name="Fisher S."/>
            <person name="Lutfalla G."/>
            <person name="Dossat C."/>
            <person name="Segurens B."/>
            <person name="Dasilva C."/>
            <person name="Salanoubat M."/>
            <person name="Levy M."/>
            <person name="Boudet N."/>
            <person name="Castellano S."/>
            <person name="Anthouard V."/>
            <person name="Jubin C."/>
            <person name="Castelli V."/>
            <person name="Katinka M."/>
            <person name="Vacherie B."/>
            <person name="Biemont C."/>
            <person name="Skalli Z."/>
            <person name="Cattolico L."/>
            <person name="Poulain J."/>
            <person name="De Berardinis V."/>
            <person name="Cruaud C."/>
            <person name="Duprat S."/>
            <person name="Brottier P."/>
            <person name="Coutanceau J.-P."/>
            <person name="Gouzy J."/>
            <person name="Parra G."/>
            <person name="Lardier G."/>
            <person name="Chapple C."/>
            <person name="McKernan K.J."/>
            <person name="McEwan P."/>
            <person name="Bosak S."/>
            <person name="Kellis M."/>
            <person name="Volff J.-N."/>
            <person name="Guigo R."/>
            <person name="Zody M.C."/>
            <person name="Mesirov J."/>
            <person name="Lindblad-Toh K."/>
            <person name="Birren B."/>
            <person name="Nusbaum C."/>
            <person name="Kahn D."/>
            <person name="Robinson-Rechavi M."/>
            <person name="Laudet V."/>
            <person name="Schachter V."/>
            <person name="Quetier F."/>
            <person name="Saurin W."/>
            <person name="Scarpelli C."/>
            <person name="Wincker P."/>
            <person name="Lander E.S."/>
            <person name="Weissenbach J."/>
            <person name="Roest Crollius H."/>
        </authorList>
    </citation>
    <scope>NUCLEOTIDE SEQUENCE [LARGE SCALE GENOMIC DNA]</scope>
</reference>
<dbReference type="AlphaFoldDB" id="Q4TIV9"/>
<dbReference type="KEGG" id="tng:GSTEN00036697G001"/>
<gene>
    <name evidence="2" type="ORF">GSTENG00036697001</name>
</gene>
<feature type="region of interest" description="Disordered" evidence="1">
    <location>
        <begin position="33"/>
        <end position="64"/>
    </location>
</feature>
<comment type="caution">
    <text evidence="2">The sequence shown here is derived from an EMBL/GenBank/DDBJ whole genome shotgun (WGS) entry which is preliminary data.</text>
</comment>
<accession>Q4TIV9</accession>
<reference evidence="2" key="2">
    <citation type="submission" date="2004-02" db="EMBL/GenBank/DDBJ databases">
        <authorList>
            <consortium name="Genoscope"/>
            <consortium name="Whitehead Institute Centre for Genome Research"/>
        </authorList>
    </citation>
    <scope>NUCLEOTIDE SEQUENCE</scope>
</reference>
<evidence type="ECO:0000256" key="1">
    <source>
        <dbReference type="SAM" id="MobiDB-lite"/>
    </source>
</evidence>
<dbReference type="EMBL" id="CAAE01001617">
    <property type="protein sequence ID" value="CAF87173.1"/>
    <property type="molecule type" value="Genomic_DNA"/>
</dbReference>
<protein>
    <submittedName>
        <fullName evidence="2">(spotted green pufferfish) hypothetical protein</fullName>
    </submittedName>
</protein>
<sequence>HEHHELVRQRHLRAHRVRGVSPGSLQQALHQHVQGDPDGREAAAARGAGQARRVRGHQGRDQVHQLQVDARAASCTQRLFSEPPPPLLSKSPPSLAF</sequence>
<dbReference type="OrthoDB" id="7430073at2759"/>
<evidence type="ECO:0000313" key="2">
    <source>
        <dbReference type="EMBL" id="CAF87173.1"/>
    </source>
</evidence>
<feature type="compositionally biased region" description="Basic and acidic residues" evidence="1">
    <location>
        <begin position="33"/>
        <end position="43"/>
    </location>
</feature>
<feature type="non-terminal residue" evidence="2">
    <location>
        <position position="1"/>
    </location>
</feature>
<proteinExistence type="predicted"/>